<reference evidence="10 11" key="1">
    <citation type="submission" date="2019-07" db="EMBL/GenBank/DDBJ databases">
        <title>Cryptosporangium phraense sp. nov., isolated from plant litter.</title>
        <authorList>
            <person name="Suriyachadkun C."/>
        </authorList>
    </citation>
    <scope>NUCLEOTIDE SEQUENCE [LARGE SCALE GENOMIC DNA]</scope>
    <source>
        <strain evidence="10 11">A-T 5661</strain>
    </source>
</reference>
<evidence type="ECO:0000313" key="11">
    <source>
        <dbReference type="Proteomes" id="UP000317982"/>
    </source>
</evidence>
<dbReference type="AlphaFoldDB" id="A0A545AUU9"/>
<dbReference type="InterPro" id="IPR051393">
    <property type="entry name" value="ABC_transporter_permease"/>
</dbReference>
<comment type="similarity">
    <text evidence="7">Belongs to the binding-protein-dependent transport system permease family.</text>
</comment>
<evidence type="ECO:0000256" key="3">
    <source>
        <dbReference type="ARBA" id="ARBA00022475"/>
    </source>
</evidence>
<dbReference type="Pfam" id="PF00528">
    <property type="entry name" value="BPD_transp_1"/>
    <property type="match status" value="1"/>
</dbReference>
<feature type="transmembrane region" description="Helical" evidence="7">
    <location>
        <begin position="97"/>
        <end position="118"/>
    </location>
</feature>
<keyword evidence="3" id="KW-1003">Cell membrane</keyword>
<feature type="transmembrane region" description="Helical" evidence="7">
    <location>
        <begin position="291"/>
        <end position="310"/>
    </location>
</feature>
<evidence type="ECO:0000256" key="6">
    <source>
        <dbReference type="ARBA" id="ARBA00023136"/>
    </source>
</evidence>
<comment type="caution">
    <text evidence="10">The sequence shown here is derived from an EMBL/GenBank/DDBJ whole genome shotgun (WGS) entry which is preliminary data.</text>
</comment>
<dbReference type="InterPro" id="IPR035906">
    <property type="entry name" value="MetI-like_sf"/>
</dbReference>
<evidence type="ECO:0000259" key="9">
    <source>
        <dbReference type="PROSITE" id="PS50928"/>
    </source>
</evidence>
<keyword evidence="5 7" id="KW-1133">Transmembrane helix</keyword>
<feature type="transmembrane region" description="Helical" evidence="7">
    <location>
        <begin position="130"/>
        <end position="150"/>
    </location>
</feature>
<dbReference type="GO" id="GO:0055085">
    <property type="term" value="P:transmembrane transport"/>
    <property type="evidence" value="ECO:0007669"/>
    <property type="project" value="InterPro"/>
</dbReference>
<evidence type="ECO:0000256" key="5">
    <source>
        <dbReference type="ARBA" id="ARBA00022989"/>
    </source>
</evidence>
<evidence type="ECO:0000256" key="2">
    <source>
        <dbReference type="ARBA" id="ARBA00022448"/>
    </source>
</evidence>
<keyword evidence="6 7" id="KW-0472">Membrane</keyword>
<name>A0A545AUU9_9ACTN</name>
<feature type="domain" description="ABC transmembrane type-1" evidence="9">
    <location>
        <begin position="93"/>
        <end position="307"/>
    </location>
</feature>
<evidence type="ECO:0000256" key="8">
    <source>
        <dbReference type="SAM" id="MobiDB-lite"/>
    </source>
</evidence>
<keyword evidence="11" id="KW-1185">Reference proteome</keyword>
<dbReference type="SUPFAM" id="SSF161098">
    <property type="entry name" value="MetI-like"/>
    <property type="match status" value="1"/>
</dbReference>
<dbReference type="GO" id="GO:0005886">
    <property type="term" value="C:plasma membrane"/>
    <property type="evidence" value="ECO:0007669"/>
    <property type="project" value="UniProtKB-SubCell"/>
</dbReference>
<feature type="transmembrane region" description="Helical" evidence="7">
    <location>
        <begin position="180"/>
        <end position="205"/>
    </location>
</feature>
<keyword evidence="2 7" id="KW-0813">Transport</keyword>
<dbReference type="Proteomes" id="UP000317982">
    <property type="component" value="Unassembled WGS sequence"/>
</dbReference>
<dbReference type="PROSITE" id="PS50928">
    <property type="entry name" value="ABC_TM1"/>
    <property type="match status" value="1"/>
</dbReference>
<evidence type="ECO:0000256" key="1">
    <source>
        <dbReference type="ARBA" id="ARBA00004651"/>
    </source>
</evidence>
<feature type="region of interest" description="Disordered" evidence="8">
    <location>
        <begin position="1"/>
        <end position="27"/>
    </location>
</feature>
<organism evidence="10 11">
    <name type="scientific">Cryptosporangium phraense</name>
    <dbReference type="NCBI Taxonomy" id="2593070"/>
    <lineage>
        <taxon>Bacteria</taxon>
        <taxon>Bacillati</taxon>
        <taxon>Actinomycetota</taxon>
        <taxon>Actinomycetes</taxon>
        <taxon>Cryptosporangiales</taxon>
        <taxon>Cryptosporangiaceae</taxon>
        <taxon>Cryptosporangium</taxon>
    </lineage>
</organism>
<dbReference type="InterPro" id="IPR000515">
    <property type="entry name" value="MetI-like"/>
</dbReference>
<dbReference type="OrthoDB" id="145927at2"/>
<dbReference type="PANTHER" id="PTHR30193">
    <property type="entry name" value="ABC TRANSPORTER PERMEASE PROTEIN"/>
    <property type="match status" value="1"/>
</dbReference>
<dbReference type="EMBL" id="VIRS01000006">
    <property type="protein sequence ID" value="TQS45102.1"/>
    <property type="molecule type" value="Genomic_DNA"/>
</dbReference>
<dbReference type="RefSeq" id="WP_142704551.1">
    <property type="nucleotide sequence ID" value="NZ_VIRS01000006.1"/>
</dbReference>
<feature type="transmembrane region" description="Helical" evidence="7">
    <location>
        <begin position="226"/>
        <end position="248"/>
    </location>
</feature>
<feature type="compositionally biased region" description="Basic residues" evidence="8">
    <location>
        <begin position="16"/>
        <end position="25"/>
    </location>
</feature>
<accession>A0A545AUU9</accession>
<dbReference type="InParanoid" id="A0A545AUU9"/>
<gene>
    <name evidence="10" type="ORF">FL583_11430</name>
</gene>
<comment type="subcellular location">
    <subcellularLocation>
        <location evidence="1 7">Cell membrane</location>
        <topology evidence="1 7">Multi-pass membrane protein</topology>
    </subcellularLocation>
</comment>
<proteinExistence type="inferred from homology"/>
<evidence type="ECO:0000256" key="7">
    <source>
        <dbReference type="RuleBase" id="RU363032"/>
    </source>
</evidence>
<evidence type="ECO:0000256" key="4">
    <source>
        <dbReference type="ARBA" id="ARBA00022692"/>
    </source>
</evidence>
<evidence type="ECO:0000313" key="10">
    <source>
        <dbReference type="EMBL" id="TQS45102.1"/>
    </source>
</evidence>
<dbReference type="CDD" id="cd06261">
    <property type="entry name" value="TM_PBP2"/>
    <property type="match status" value="1"/>
</dbReference>
<dbReference type="Gene3D" id="1.10.3720.10">
    <property type="entry name" value="MetI-like"/>
    <property type="match status" value="1"/>
</dbReference>
<dbReference type="PANTHER" id="PTHR30193:SF41">
    <property type="entry name" value="DIACETYLCHITOBIOSE UPTAKE SYSTEM PERMEASE PROTEIN NGCF"/>
    <property type="match status" value="1"/>
</dbReference>
<keyword evidence="4 7" id="KW-0812">Transmembrane</keyword>
<sequence length="316" mass="34768">MTSIATAPPPTPATEKRHRRRRRRPRPDSFLGATPFLAPAVVLYSVFLLFPIVSAVYLSFLRWNGFPTTPQKWAGLDNYAEIFTNDTVFYTALRNSVIWVVLSLIVPTVVALGLALALNRRLLGRNLIRSIFYIPAVLASIAVATMWAWMYNPNAGLINSVLTSLGGESLIQDWLGDPKIALYSVFVAFVWQTTGFSMVLFLAGLQSVPEELVEAARLDGANPRQVFRHVTLPALRPTLTVVLVLTVISSLKVFDLIVGMTGGGPAQSTQVLALWSYSQSFINHNFGAGNALAVVLLLITLALVLPYLLWTLKEDE</sequence>
<feature type="transmembrane region" description="Helical" evidence="7">
    <location>
        <begin position="30"/>
        <end position="60"/>
    </location>
</feature>
<protein>
    <submittedName>
        <fullName evidence="10">Sugar ABC transporter permease</fullName>
    </submittedName>
</protein>